<dbReference type="Proteomes" id="UP000484885">
    <property type="component" value="Unassembled WGS sequence"/>
</dbReference>
<dbReference type="PANTHER" id="PTHR32071:SF21">
    <property type="entry name" value="TRANSCRIPTIONAL REGULATORY PROTEIN FLGR"/>
    <property type="match status" value="1"/>
</dbReference>
<evidence type="ECO:0000256" key="6">
    <source>
        <dbReference type="ARBA" id="ARBA00023125"/>
    </source>
</evidence>
<dbReference type="SUPFAM" id="SSF52540">
    <property type="entry name" value="P-loop containing nucleoside triphosphate hydrolases"/>
    <property type="match status" value="1"/>
</dbReference>
<dbReference type="InterPro" id="IPR011006">
    <property type="entry name" value="CheY-like_superfamily"/>
</dbReference>
<evidence type="ECO:0000313" key="12">
    <source>
        <dbReference type="Proteomes" id="UP000484885"/>
    </source>
</evidence>
<keyword evidence="4" id="KW-0902">Two-component regulatory system</keyword>
<keyword evidence="2" id="KW-0547">Nucleotide-binding</keyword>
<dbReference type="InterPro" id="IPR025944">
    <property type="entry name" value="Sigma_54_int_dom_CS"/>
</dbReference>
<dbReference type="Pfam" id="PF00158">
    <property type="entry name" value="Sigma54_activat"/>
    <property type="match status" value="1"/>
</dbReference>
<keyword evidence="12" id="KW-1185">Reference proteome</keyword>
<evidence type="ECO:0000259" key="10">
    <source>
        <dbReference type="PROSITE" id="PS50110"/>
    </source>
</evidence>
<dbReference type="SMART" id="SM00382">
    <property type="entry name" value="AAA"/>
    <property type="match status" value="1"/>
</dbReference>
<evidence type="ECO:0000256" key="4">
    <source>
        <dbReference type="ARBA" id="ARBA00023012"/>
    </source>
</evidence>
<feature type="domain" description="Response regulatory" evidence="10">
    <location>
        <begin position="9"/>
        <end position="123"/>
    </location>
</feature>
<dbReference type="Gene3D" id="3.40.50.300">
    <property type="entry name" value="P-loop containing nucleotide triphosphate hydrolases"/>
    <property type="match status" value="1"/>
</dbReference>
<keyword evidence="7" id="KW-0804">Transcription</keyword>
<dbReference type="Pfam" id="PF02954">
    <property type="entry name" value="HTH_8"/>
    <property type="match status" value="1"/>
</dbReference>
<keyword evidence="1 8" id="KW-0597">Phosphoprotein</keyword>
<dbReference type="SMART" id="SM00448">
    <property type="entry name" value="REC"/>
    <property type="match status" value="1"/>
</dbReference>
<dbReference type="InterPro" id="IPR027417">
    <property type="entry name" value="P-loop_NTPase"/>
</dbReference>
<dbReference type="PROSITE" id="PS00676">
    <property type="entry name" value="SIGMA54_INTERACT_2"/>
    <property type="match status" value="1"/>
</dbReference>
<evidence type="ECO:0000256" key="5">
    <source>
        <dbReference type="ARBA" id="ARBA00023015"/>
    </source>
</evidence>
<dbReference type="GO" id="GO:0006355">
    <property type="term" value="P:regulation of DNA-templated transcription"/>
    <property type="evidence" value="ECO:0007669"/>
    <property type="project" value="InterPro"/>
</dbReference>
<evidence type="ECO:0000256" key="8">
    <source>
        <dbReference type="PROSITE-ProRule" id="PRU00169"/>
    </source>
</evidence>
<dbReference type="Gene3D" id="3.40.50.2300">
    <property type="match status" value="1"/>
</dbReference>
<dbReference type="SUPFAM" id="SSF46689">
    <property type="entry name" value="Homeodomain-like"/>
    <property type="match status" value="1"/>
</dbReference>
<keyword evidence="3" id="KW-0067">ATP-binding</keyword>
<dbReference type="GO" id="GO:0005524">
    <property type="term" value="F:ATP binding"/>
    <property type="evidence" value="ECO:0007669"/>
    <property type="project" value="UniProtKB-KW"/>
</dbReference>
<dbReference type="CDD" id="cd00009">
    <property type="entry name" value="AAA"/>
    <property type="match status" value="1"/>
</dbReference>
<dbReference type="Pfam" id="PF00072">
    <property type="entry name" value="Response_reg"/>
    <property type="match status" value="1"/>
</dbReference>
<dbReference type="SUPFAM" id="SSF52172">
    <property type="entry name" value="CheY-like"/>
    <property type="match status" value="1"/>
</dbReference>
<dbReference type="Pfam" id="PF25601">
    <property type="entry name" value="AAA_lid_14"/>
    <property type="match status" value="1"/>
</dbReference>
<accession>A0A845V7L5</accession>
<evidence type="ECO:0000256" key="3">
    <source>
        <dbReference type="ARBA" id="ARBA00022840"/>
    </source>
</evidence>
<dbReference type="FunFam" id="3.40.50.300:FF:000006">
    <property type="entry name" value="DNA-binding transcriptional regulator NtrC"/>
    <property type="match status" value="1"/>
</dbReference>
<dbReference type="EMBL" id="JAAGSC010000044">
    <property type="protein sequence ID" value="NDY97136.1"/>
    <property type="molecule type" value="Genomic_DNA"/>
</dbReference>
<dbReference type="PROSITE" id="PS00688">
    <property type="entry name" value="SIGMA54_INTERACT_3"/>
    <property type="match status" value="1"/>
</dbReference>
<dbReference type="PRINTS" id="PR01590">
    <property type="entry name" value="HTHFIS"/>
</dbReference>
<dbReference type="Gene3D" id="1.10.10.60">
    <property type="entry name" value="Homeodomain-like"/>
    <property type="match status" value="1"/>
</dbReference>
<protein>
    <submittedName>
        <fullName evidence="11">Sigma-54-dependent Fis family transcriptional regulator</fullName>
    </submittedName>
</protein>
<dbReference type="InterPro" id="IPR002078">
    <property type="entry name" value="Sigma_54_int"/>
</dbReference>
<reference evidence="11 12" key="1">
    <citation type="submission" date="2020-02" db="EMBL/GenBank/DDBJ databases">
        <authorList>
            <person name="Zhang X.-Y."/>
        </authorList>
    </citation>
    <scope>NUCLEOTIDE SEQUENCE [LARGE SCALE GENOMIC DNA]</scope>
    <source>
        <strain evidence="11 12">C33</strain>
    </source>
</reference>
<evidence type="ECO:0000256" key="2">
    <source>
        <dbReference type="ARBA" id="ARBA00022741"/>
    </source>
</evidence>
<dbReference type="RefSeq" id="WP_164212500.1">
    <property type="nucleotide sequence ID" value="NZ_JAAGSC010000044.1"/>
</dbReference>
<dbReference type="InterPro" id="IPR002197">
    <property type="entry name" value="HTH_Fis"/>
</dbReference>
<dbReference type="InterPro" id="IPR001789">
    <property type="entry name" value="Sig_transdc_resp-reg_receiver"/>
</dbReference>
<dbReference type="InterPro" id="IPR009057">
    <property type="entry name" value="Homeodomain-like_sf"/>
</dbReference>
<sequence>MSNSRTDFSILLVEDDEPLREALADTLELEGFRVTAVADGPAAMDALTDSPAGLVISDIQMQPWTGLELLGRLRQAHPDVPVVLMTAFGSVPQAVQAIREGAMNYLVKPVEAADLIALARRFAEQPAATAELVAEDPRSRTLAALARRVAESEVTVLLTGPSGSGKEAYARYIHRHSPRAQKPFVALNCAAIPESMLEAELFGHDKGAFTGATRARTGKFEAAQGGTLLLDEISEMEPGLQAKLLRVLQERELQRLGSNQTVDLDVRVIATTNVDLKAAVAEGRFREDLYYRLNVFPLDLPRLAERPGDIRALAERAIARHWRGKGAPPVLSTAAGQALAAHPWPGNVRELENVVQRALVLLGEGREIGPGELFFEQAEPGGQQSEPGPTDARTLEETVAERESSAIVAALEAERGHRGKAARRLGISPRTLRYKLSRLREAGVEIPGEAGPKFAEAR</sequence>
<comment type="caution">
    <text evidence="11">The sequence shown here is derived from an EMBL/GenBank/DDBJ whole genome shotgun (WGS) entry which is preliminary data.</text>
</comment>
<dbReference type="AlphaFoldDB" id="A0A845V7L5"/>
<dbReference type="InterPro" id="IPR003593">
    <property type="entry name" value="AAA+_ATPase"/>
</dbReference>
<dbReference type="Gene3D" id="1.10.8.60">
    <property type="match status" value="1"/>
</dbReference>
<dbReference type="PROSITE" id="PS50045">
    <property type="entry name" value="SIGMA54_INTERACT_4"/>
    <property type="match status" value="1"/>
</dbReference>
<keyword evidence="6" id="KW-0238">DNA-binding</keyword>
<gene>
    <name evidence="11" type="ORF">G3I74_15540</name>
</gene>
<dbReference type="GO" id="GO:0043565">
    <property type="term" value="F:sequence-specific DNA binding"/>
    <property type="evidence" value="ECO:0007669"/>
    <property type="project" value="InterPro"/>
</dbReference>
<dbReference type="InterPro" id="IPR025943">
    <property type="entry name" value="Sigma_54_int_dom_ATP-bd_2"/>
</dbReference>
<dbReference type="InterPro" id="IPR058031">
    <property type="entry name" value="AAA_lid_NorR"/>
</dbReference>
<evidence type="ECO:0000256" key="7">
    <source>
        <dbReference type="ARBA" id="ARBA00023163"/>
    </source>
</evidence>
<dbReference type="GO" id="GO:0000160">
    <property type="term" value="P:phosphorelay signal transduction system"/>
    <property type="evidence" value="ECO:0007669"/>
    <property type="project" value="UniProtKB-KW"/>
</dbReference>
<organism evidence="11 12">
    <name type="scientific">Wenzhouxiangella limi</name>
    <dbReference type="NCBI Taxonomy" id="2707351"/>
    <lineage>
        <taxon>Bacteria</taxon>
        <taxon>Pseudomonadati</taxon>
        <taxon>Pseudomonadota</taxon>
        <taxon>Gammaproteobacteria</taxon>
        <taxon>Chromatiales</taxon>
        <taxon>Wenzhouxiangellaceae</taxon>
        <taxon>Wenzhouxiangella</taxon>
    </lineage>
</organism>
<keyword evidence="5" id="KW-0805">Transcription regulation</keyword>
<evidence type="ECO:0000313" key="11">
    <source>
        <dbReference type="EMBL" id="NDY97136.1"/>
    </source>
</evidence>
<proteinExistence type="predicted"/>
<dbReference type="FunFam" id="3.40.50.2300:FF:000018">
    <property type="entry name" value="DNA-binding transcriptional regulator NtrC"/>
    <property type="match status" value="1"/>
</dbReference>
<feature type="modified residue" description="4-aspartylphosphate" evidence="8">
    <location>
        <position position="58"/>
    </location>
</feature>
<name>A0A845V7L5_9GAMM</name>
<feature type="domain" description="Sigma-54 factor interaction" evidence="9">
    <location>
        <begin position="132"/>
        <end position="360"/>
    </location>
</feature>
<evidence type="ECO:0000256" key="1">
    <source>
        <dbReference type="ARBA" id="ARBA00022553"/>
    </source>
</evidence>
<evidence type="ECO:0000259" key="9">
    <source>
        <dbReference type="PROSITE" id="PS50045"/>
    </source>
</evidence>
<dbReference type="PROSITE" id="PS50110">
    <property type="entry name" value="RESPONSE_REGULATORY"/>
    <property type="match status" value="1"/>
</dbReference>
<dbReference type="PANTHER" id="PTHR32071">
    <property type="entry name" value="TRANSCRIPTIONAL REGULATORY PROTEIN"/>
    <property type="match status" value="1"/>
</dbReference>